<protein>
    <submittedName>
        <fullName evidence="3">Uncharacterized protein</fullName>
    </submittedName>
</protein>
<keyword evidence="4" id="KW-1185">Reference proteome</keyword>
<dbReference type="EMBL" id="MBDN02000397">
    <property type="protein sequence ID" value="RLN75637.1"/>
    <property type="molecule type" value="Genomic_DNA"/>
</dbReference>
<dbReference type="Proteomes" id="UP000285883">
    <property type="component" value="Unassembled WGS sequence"/>
</dbReference>
<evidence type="ECO:0000313" key="3">
    <source>
        <dbReference type="EMBL" id="RLN75637.1"/>
    </source>
</evidence>
<feature type="region of interest" description="Disordered" evidence="1">
    <location>
        <begin position="379"/>
        <end position="457"/>
    </location>
</feature>
<comment type="caution">
    <text evidence="3">The sequence shown here is derived from an EMBL/GenBank/DDBJ whole genome shotgun (WGS) entry which is preliminary data.</text>
</comment>
<evidence type="ECO:0000313" key="4">
    <source>
        <dbReference type="Proteomes" id="UP000285624"/>
    </source>
</evidence>
<sequence length="457" mass="49428">MILPLPTWPVSWSTNSFAATIEGDTYLPVPDGMSYSTDPYDNTEAYWTAFNESSYTSLKDLITKTAEVQTMETFGTATLECGFSLANGTARGLPEEVEWSQLTSSHEGPCEVWCDDTLVFEDWNCALDYTSDPAKLPYDSSKCSGTSMLTSYWTRLHLGLRSMTYAVHFGFFCLLHRLTMVSLSSAALVVAASVLAAQAEAHSYVTNPMPTWSVGYPSTNYAGLIDGQKYLPCPKGLSYGGTPESNTNAYWKAFNASKYTSLKDLADKTMVLQTLSPFGKATAECGFSIKNGTARALPKEVQWHDFGLSHQGPCEVWCDGKLAFEDKNCALNYPEVPASLPYDKSVCEGASMMQSYWIAVHGLPWQLYLNCIPLKGGDSTAGESDTTVTQTTTAPEASTTTTTEAPTATDTPKTETTTDAPETTPAAPTPTTATPTATEATPTTDENTGGGKCTRRM</sequence>
<evidence type="ECO:0000313" key="5">
    <source>
        <dbReference type="Proteomes" id="UP000285883"/>
    </source>
</evidence>
<dbReference type="STRING" id="325452.A0A3R7KQM6"/>
<feature type="compositionally biased region" description="Gly residues" evidence="1">
    <location>
        <begin position="448"/>
        <end position="457"/>
    </location>
</feature>
<organism evidence="3 4">
    <name type="scientific">Phytophthora kernoviae</name>
    <dbReference type="NCBI Taxonomy" id="325452"/>
    <lineage>
        <taxon>Eukaryota</taxon>
        <taxon>Sar</taxon>
        <taxon>Stramenopiles</taxon>
        <taxon>Oomycota</taxon>
        <taxon>Peronosporomycetes</taxon>
        <taxon>Peronosporales</taxon>
        <taxon>Peronosporaceae</taxon>
        <taxon>Phytophthora</taxon>
    </lineage>
</organism>
<evidence type="ECO:0000256" key="1">
    <source>
        <dbReference type="SAM" id="MobiDB-lite"/>
    </source>
</evidence>
<dbReference type="AlphaFoldDB" id="A0A3R7KQM6"/>
<dbReference type="EMBL" id="MAYM02002212">
    <property type="protein sequence ID" value="RLN02415.1"/>
    <property type="molecule type" value="Genomic_DNA"/>
</dbReference>
<feature type="compositionally biased region" description="Low complexity" evidence="1">
    <location>
        <begin position="385"/>
        <end position="447"/>
    </location>
</feature>
<dbReference type="Proteomes" id="UP000285624">
    <property type="component" value="Unassembled WGS sequence"/>
</dbReference>
<evidence type="ECO:0000313" key="2">
    <source>
        <dbReference type="EMBL" id="RLN02415.1"/>
    </source>
</evidence>
<reference evidence="4 5" key="1">
    <citation type="submission" date="2018-07" db="EMBL/GenBank/DDBJ databases">
        <title>Genome sequencing of oomycete isolates from Chile give support for New Zealand origin for Phytophthora kernoviae and make available the first Nothophytophthora sp. genome.</title>
        <authorList>
            <person name="Studholme D.J."/>
            <person name="Sanfuentes E."/>
            <person name="Panda P."/>
            <person name="Hill R."/>
            <person name="Sambles C."/>
            <person name="Grant M."/>
            <person name="Williams N.M."/>
            <person name="Mcdougal R.L."/>
        </authorList>
    </citation>
    <scope>NUCLEOTIDE SEQUENCE [LARGE SCALE GENOMIC DNA]</scope>
    <source>
        <strain evidence="2">Chile2</strain>
        <strain evidence="3">Chile4</strain>
    </source>
</reference>
<accession>A0A3R7KQM6</accession>
<name>A0A3R7KQM6_9STRA</name>
<proteinExistence type="predicted"/>
<gene>
    <name evidence="2" type="ORF">BBI17_008662</name>
    <name evidence="3" type="ORF">BBO99_00008178</name>
</gene>